<comment type="caution">
    <text evidence="1">The sequence shown here is derived from an EMBL/GenBank/DDBJ whole genome shotgun (WGS) entry which is preliminary data.</text>
</comment>
<keyword evidence="2" id="KW-1185">Reference proteome</keyword>
<proteinExistence type="predicted"/>
<sequence>MNAIKKWILAVQIENRWKKIGNNRRKMGALLENGEPYSSPALVRLDGETALLGYQARQMERRYRELMGESLVSA</sequence>
<reference evidence="1 2" key="1">
    <citation type="submission" date="2018-10" db="EMBL/GenBank/DDBJ databases">
        <title>Anaerotruncus faecis sp. nov., isolated from human feces.</title>
        <authorList>
            <person name="Wang Y.-J."/>
        </authorList>
    </citation>
    <scope>NUCLEOTIDE SEQUENCE [LARGE SCALE GENOMIC DNA]</scope>
    <source>
        <strain evidence="1 2">22A2-44</strain>
    </source>
</reference>
<dbReference type="RefSeq" id="WP_121586940.1">
    <property type="nucleotide sequence ID" value="NZ_RCHT01000013.1"/>
</dbReference>
<evidence type="ECO:0000313" key="1">
    <source>
        <dbReference type="EMBL" id="RLL10635.1"/>
    </source>
</evidence>
<name>A0A498D031_9FIRM</name>
<accession>A0A498D031</accession>
<evidence type="ECO:0000313" key="2">
    <source>
        <dbReference type="Proteomes" id="UP000276301"/>
    </source>
</evidence>
<gene>
    <name evidence="1" type="ORF">D4A47_08305</name>
</gene>
<organism evidence="1 2">
    <name type="scientific">Anaerotruncus massiliensis</name>
    <name type="common">ex Liu et al. 2021</name>
    <dbReference type="NCBI Taxonomy" id="2321404"/>
    <lineage>
        <taxon>Bacteria</taxon>
        <taxon>Bacillati</taxon>
        <taxon>Bacillota</taxon>
        <taxon>Clostridia</taxon>
        <taxon>Eubacteriales</taxon>
        <taxon>Oscillospiraceae</taxon>
        <taxon>Anaerotruncus</taxon>
    </lineage>
</organism>
<dbReference type="Proteomes" id="UP000276301">
    <property type="component" value="Unassembled WGS sequence"/>
</dbReference>
<dbReference type="EMBL" id="RCHT01000013">
    <property type="protein sequence ID" value="RLL10635.1"/>
    <property type="molecule type" value="Genomic_DNA"/>
</dbReference>
<dbReference type="AlphaFoldDB" id="A0A498D031"/>
<protein>
    <submittedName>
        <fullName evidence="1">Uncharacterized protein</fullName>
    </submittedName>
</protein>